<dbReference type="Gene3D" id="3.30.980.10">
    <property type="entry name" value="Threonyl-trna Synthetase, Chain A, domain 2"/>
    <property type="match status" value="1"/>
</dbReference>
<dbReference type="PRINTS" id="PR00980">
    <property type="entry name" value="TRNASYNTHALA"/>
</dbReference>
<dbReference type="InterPro" id="IPR018162">
    <property type="entry name" value="Ala-tRNA-ligase_IIc_anticod-bd"/>
</dbReference>
<dbReference type="InterPro" id="IPR050058">
    <property type="entry name" value="Ala-tRNA_ligase"/>
</dbReference>
<feature type="domain" description="Alanyl-transfer RNA synthetases family profile" evidence="10">
    <location>
        <begin position="1"/>
        <end position="530"/>
    </location>
</feature>
<dbReference type="PANTHER" id="PTHR11777">
    <property type="entry name" value="ALANYL-TRNA SYNTHETASE"/>
    <property type="match status" value="1"/>
</dbReference>
<keyword evidence="3" id="KW-0820">tRNA-binding</keyword>
<dbReference type="GO" id="GO:0005829">
    <property type="term" value="C:cytosol"/>
    <property type="evidence" value="ECO:0007669"/>
    <property type="project" value="TreeGrafter"/>
</dbReference>
<keyword evidence="4 11" id="KW-0436">Ligase</keyword>
<reference evidence="11 12" key="1">
    <citation type="journal article" date="2015" name="Nature">
        <title>rRNA introns, odd ribosomes, and small enigmatic genomes across a large radiation of phyla.</title>
        <authorList>
            <person name="Brown C.T."/>
            <person name="Hug L.A."/>
            <person name="Thomas B.C."/>
            <person name="Sharon I."/>
            <person name="Castelle C.J."/>
            <person name="Singh A."/>
            <person name="Wilkins M.J."/>
            <person name="Williams K.H."/>
            <person name="Banfield J.F."/>
        </authorList>
    </citation>
    <scope>NUCLEOTIDE SEQUENCE [LARGE SCALE GENOMIC DNA]</scope>
</reference>
<dbReference type="InterPro" id="IPR002318">
    <property type="entry name" value="Ala-tRNA-lgiase_IIc"/>
</dbReference>
<dbReference type="InterPro" id="IPR045864">
    <property type="entry name" value="aa-tRNA-synth_II/BPL/LPL"/>
</dbReference>
<dbReference type="Proteomes" id="UP000034192">
    <property type="component" value="Unassembled WGS sequence"/>
</dbReference>
<dbReference type="Pfam" id="PF01411">
    <property type="entry name" value="tRNA-synt_2c"/>
    <property type="match status" value="2"/>
</dbReference>
<dbReference type="Gene3D" id="3.30.930.10">
    <property type="entry name" value="Bira Bifunctional Protein, Domain 2"/>
    <property type="match status" value="1"/>
</dbReference>
<name>A0A0G1GCJ4_9BACT</name>
<dbReference type="SUPFAM" id="SSF55186">
    <property type="entry name" value="ThrRS/AlaRS common domain"/>
    <property type="match status" value="1"/>
</dbReference>
<dbReference type="GO" id="GO:0002161">
    <property type="term" value="F:aminoacyl-tRNA deacylase activity"/>
    <property type="evidence" value="ECO:0007669"/>
    <property type="project" value="TreeGrafter"/>
</dbReference>
<keyword evidence="8" id="KW-0648">Protein biosynthesis</keyword>
<dbReference type="InterPro" id="IPR018163">
    <property type="entry name" value="Thr/Ala-tRNA-synth_IIc_edit"/>
</dbReference>
<dbReference type="InterPro" id="IPR018165">
    <property type="entry name" value="Ala-tRNA-synth_IIc_core"/>
</dbReference>
<evidence type="ECO:0000256" key="9">
    <source>
        <dbReference type="ARBA" id="ARBA00023146"/>
    </source>
</evidence>
<sequence length="530" mass="60614">MTTDEVRQKYLSFFKSSPAPLVLENDPTTLFTSSGMQPLIPYLMGEKHPEGKRLVNSQPSLRTQDIDEVGDSRHTTFFEMLGNWSLGDYFKEEQLTWFWEFLTEELSLSRDKLWVSVFEGDSSVPKDEDSAELWQKLGVPKEQILYYGVDRNWWSRSGTPDKMPIGEIGGPDSEVFYDFGEELKIHENSMFKDEKCHPNCDCGRFLEIGNSVFIEYKKTENGNLEALPQKNVDFGGGLERLTAAINNNPDIFKIDVFEKIIRKIGVNSGKKYEEDKKSFRIIADHMRAANALIKEGVEPGNKLQGYILRRLIRRAGIKMRNLKGGLEKGDLNFGGEAAFGAIEKEVDKFMKTLDRGLREIEKIDKISAKRAFDLYQTYGFPFEVTQEIFAERGQKIDKKEFRQEFEKHQEKSRTASAGAFKGGLADRSEETTKLHTATHLLHAALRKVLGKHVQQKGSNITSERLRFDFTHPDKLKPEEIKEVEKLVNEQIKKDLLVTSKTTTLEKAREEGALAFFEGKYGEKVKVYTIG</sequence>
<dbReference type="GO" id="GO:0004813">
    <property type="term" value="F:alanine-tRNA ligase activity"/>
    <property type="evidence" value="ECO:0007669"/>
    <property type="project" value="UniProtKB-EC"/>
</dbReference>
<dbReference type="FunFam" id="3.30.980.10:FF:000004">
    <property type="entry name" value="Alanine--tRNA ligase, cytoplasmic"/>
    <property type="match status" value="1"/>
</dbReference>
<evidence type="ECO:0000256" key="8">
    <source>
        <dbReference type="ARBA" id="ARBA00022917"/>
    </source>
</evidence>
<dbReference type="EC" id="6.1.1.7" evidence="2"/>
<dbReference type="GO" id="GO:0006419">
    <property type="term" value="P:alanyl-tRNA aminoacylation"/>
    <property type="evidence" value="ECO:0007669"/>
    <property type="project" value="InterPro"/>
</dbReference>
<comment type="caution">
    <text evidence="11">The sequence shown here is derived from an EMBL/GenBank/DDBJ whole genome shotgun (WGS) entry which is preliminary data.</text>
</comment>
<feature type="non-terminal residue" evidence="11">
    <location>
        <position position="530"/>
    </location>
</feature>
<evidence type="ECO:0000256" key="2">
    <source>
        <dbReference type="ARBA" id="ARBA00013168"/>
    </source>
</evidence>
<keyword evidence="6" id="KW-0067">ATP-binding</keyword>
<dbReference type="AlphaFoldDB" id="A0A0G1GCJ4"/>
<dbReference type="GO" id="GO:0000049">
    <property type="term" value="F:tRNA binding"/>
    <property type="evidence" value="ECO:0007669"/>
    <property type="project" value="UniProtKB-KW"/>
</dbReference>
<comment type="similarity">
    <text evidence="1">Belongs to the class-II aminoacyl-tRNA synthetase family.</text>
</comment>
<evidence type="ECO:0000256" key="5">
    <source>
        <dbReference type="ARBA" id="ARBA00022741"/>
    </source>
</evidence>
<keyword evidence="9" id="KW-0030">Aminoacyl-tRNA synthetase</keyword>
<dbReference type="Gene3D" id="3.30.54.20">
    <property type="match status" value="1"/>
</dbReference>
<dbReference type="EMBL" id="LCHL01000029">
    <property type="protein sequence ID" value="KKT32250.1"/>
    <property type="molecule type" value="Genomic_DNA"/>
</dbReference>
<dbReference type="PROSITE" id="PS50860">
    <property type="entry name" value="AA_TRNA_LIGASE_II_ALA"/>
    <property type="match status" value="1"/>
</dbReference>
<dbReference type="GO" id="GO:0005524">
    <property type="term" value="F:ATP binding"/>
    <property type="evidence" value="ECO:0007669"/>
    <property type="project" value="UniProtKB-KW"/>
</dbReference>
<dbReference type="SUPFAM" id="SSF101353">
    <property type="entry name" value="Putative anticodon-binding domain of alanyl-tRNA synthetase (AlaRS)"/>
    <property type="match status" value="1"/>
</dbReference>
<proteinExistence type="inferred from homology"/>
<keyword evidence="7" id="KW-0694">RNA-binding</keyword>
<organism evidence="11 12">
    <name type="scientific">Candidatus Woesebacteria bacterium GW2011_GWB1_44_11b</name>
    <dbReference type="NCBI Taxonomy" id="1618580"/>
    <lineage>
        <taxon>Bacteria</taxon>
        <taxon>Candidatus Woeseibacteriota</taxon>
    </lineage>
</organism>
<dbReference type="PANTHER" id="PTHR11777:SF9">
    <property type="entry name" value="ALANINE--TRNA LIGASE, CYTOPLASMIC"/>
    <property type="match status" value="1"/>
</dbReference>
<evidence type="ECO:0000256" key="3">
    <source>
        <dbReference type="ARBA" id="ARBA00022555"/>
    </source>
</evidence>
<evidence type="ECO:0000313" key="11">
    <source>
        <dbReference type="EMBL" id="KKT32250.1"/>
    </source>
</evidence>
<evidence type="ECO:0000313" key="12">
    <source>
        <dbReference type="Proteomes" id="UP000034192"/>
    </source>
</evidence>
<gene>
    <name evidence="11" type="ORF">UW21_C0029G0001</name>
</gene>
<evidence type="ECO:0000256" key="4">
    <source>
        <dbReference type="ARBA" id="ARBA00022598"/>
    </source>
</evidence>
<dbReference type="PATRIC" id="fig|1618580.3.peg.320"/>
<dbReference type="InterPro" id="IPR018164">
    <property type="entry name" value="Ala-tRNA-synth_IIc_N"/>
</dbReference>
<dbReference type="SUPFAM" id="SSF55681">
    <property type="entry name" value="Class II aaRS and biotin synthetases"/>
    <property type="match status" value="1"/>
</dbReference>
<accession>A0A0G1GCJ4</accession>
<evidence type="ECO:0000259" key="10">
    <source>
        <dbReference type="PROSITE" id="PS50860"/>
    </source>
</evidence>
<keyword evidence="5" id="KW-0547">Nucleotide-binding</keyword>
<evidence type="ECO:0000256" key="1">
    <source>
        <dbReference type="ARBA" id="ARBA00008226"/>
    </source>
</evidence>
<dbReference type="CDD" id="cd00673">
    <property type="entry name" value="AlaRS_core"/>
    <property type="match status" value="1"/>
</dbReference>
<protein>
    <recommendedName>
        <fullName evidence="2">alanine--tRNA ligase</fullName>
        <ecNumber evidence="2">6.1.1.7</ecNumber>
    </recommendedName>
</protein>
<evidence type="ECO:0000256" key="6">
    <source>
        <dbReference type="ARBA" id="ARBA00022840"/>
    </source>
</evidence>
<evidence type="ECO:0000256" key="7">
    <source>
        <dbReference type="ARBA" id="ARBA00022884"/>
    </source>
</evidence>